<reference evidence="2" key="2">
    <citation type="submission" date="2020-09" db="EMBL/GenBank/DDBJ databases">
        <authorList>
            <person name="Sun Q."/>
            <person name="Zhou Y."/>
        </authorList>
    </citation>
    <scope>NUCLEOTIDE SEQUENCE</scope>
    <source>
        <strain evidence="2">CGMCC 1.12997</strain>
    </source>
</reference>
<dbReference type="Proteomes" id="UP000647241">
    <property type="component" value="Unassembled WGS sequence"/>
</dbReference>
<reference evidence="2" key="1">
    <citation type="journal article" date="2014" name="Int. J. Syst. Evol. Microbiol.">
        <title>Complete genome sequence of Corynebacterium casei LMG S-19264T (=DSM 44701T), isolated from a smear-ripened cheese.</title>
        <authorList>
            <consortium name="US DOE Joint Genome Institute (JGI-PGF)"/>
            <person name="Walter F."/>
            <person name="Albersmeier A."/>
            <person name="Kalinowski J."/>
            <person name="Ruckert C."/>
        </authorList>
    </citation>
    <scope>NUCLEOTIDE SEQUENCE</scope>
    <source>
        <strain evidence="2">CGMCC 1.12997</strain>
    </source>
</reference>
<evidence type="ECO:0000259" key="1">
    <source>
        <dbReference type="Pfam" id="PF00535"/>
    </source>
</evidence>
<gene>
    <name evidence="2" type="ORF">GCM10011585_10050</name>
</gene>
<name>A0A917H6Q9_9BACT</name>
<dbReference type="InterPro" id="IPR029044">
    <property type="entry name" value="Nucleotide-diphossugar_trans"/>
</dbReference>
<sequence>MAQNKSISVAMCTYNGEKYLAEQLQSIAAQTRLPSELVICDDRSTDTTVAIIKDFAATAPFEVRLIENPQNIGSAKKGVTRNFENVSRLCCGDLIAFCDQDDIWLPQKLARLSVTMEEDHNLGGVFSDARLVDRQSQPTGALLSQTSGFTPQEQARLAQGETLSILLAMTKVYGCTLMVDARLLEKILPVPPSWWFDAWFACTTAVYSRLAFVSEPLFCYRIHPTQQVGASVPSFAERVRKWKQSAAQYWIESQPQLSELRERLVSQQDARYQPDIQYIEGRMALLKMRSELPANRLMRLAKVLPRVNQYRRYFNGWKSVVKDITA</sequence>
<evidence type="ECO:0000313" key="2">
    <source>
        <dbReference type="EMBL" id="GGG69933.1"/>
    </source>
</evidence>
<proteinExistence type="predicted"/>
<dbReference type="RefSeq" id="WP_188553005.1">
    <property type="nucleotide sequence ID" value="NZ_BMGT01000001.1"/>
</dbReference>
<accession>A0A917H6Q9</accession>
<dbReference type="Pfam" id="PF00535">
    <property type="entry name" value="Glycos_transf_2"/>
    <property type="match status" value="1"/>
</dbReference>
<organism evidence="2 3">
    <name type="scientific">Edaphobacter dinghuensis</name>
    <dbReference type="NCBI Taxonomy" id="1560005"/>
    <lineage>
        <taxon>Bacteria</taxon>
        <taxon>Pseudomonadati</taxon>
        <taxon>Acidobacteriota</taxon>
        <taxon>Terriglobia</taxon>
        <taxon>Terriglobales</taxon>
        <taxon>Acidobacteriaceae</taxon>
        <taxon>Edaphobacter</taxon>
    </lineage>
</organism>
<dbReference type="AlphaFoldDB" id="A0A917H6Q9"/>
<dbReference type="CDD" id="cd04196">
    <property type="entry name" value="GT_2_like_d"/>
    <property type="match status" value="1"/>
</dbReference>
<dbReference type="Gene3D" id="3.90.550.10">
    <property type="entry name" value="Spore Coat Polysaccharide Biosynthesis Protein SpsA, Chain A"/>
    <property type="match status" value="1"/>
</dbReference>
<protein>
    <recommendedName>
        <fullName evidence="1">Glycosyltransferase 2-like domain-containing protein</fullName>
    </recommendedName>
</protein>
<dbReference type="SUPFAM" id="SSF53448">
    <property type="entry name" value="Nucleotide-diphospho-sugar transferases"/>
    <property type="match status" value="1"/>
</dbReference>
<comment type="caution">
    <text evidence="2">The sequence shown here is derived from an EMBL/GenBank/DDBJ whole genome shotgun (WGS) entry which is preliminary data.</text>
</comment>
<keyword evidence="3" id="KW-1185">Reference proteome</keyword>
<feature type="domain" description="Glycosyltransferase 2-like" evidence="1">
    <location>
        <begin position="8"/>
        <end position="121"/>
    </location>
</feature>
<dbReference type="GO" id="GO:0016758">
    <property type="term" value="F:hexosyltransferase activity"/>
    <property type="evidence" value="ECO:0007669"/>
    <property type="project" value="UniProtKB-ARBA"/>
</dbReference>
<dbReference type="EMBL" id="BMGT01000001">
    <property type="protein sequence ID" value="GGG69933.1"/>
    <property type="molecule type" value="Genomic_DNA"/>
</dbReference>
<dbReference type="PANTHER" id="PTHR22916">
    <property type="entry name" value="GLYCOSYLTRANSFERASE"/>
    <property type="match status" value="1"/>
</dbReference>
<dbReference type="InterPro" id="IPR001173">
    <property type="entry name" value="Glyco_trans_2-like"/>
</dbReference>
<evidence type="ECO:0000313" key="3">
    <source>
        <dbReference type="Proteomes" id="UP000647241"/>
    </source>
</evidence>
<dbReference type="PANTHER" id="PTHR22916:SF3">
    <property type="entry name" value="UDP-GLCNAC:BETAGAL BETA-1,3-N-ACETYLGLUCOSAMINYLTRANSFERASE-LIKE PROTEIN 1"/>
    <property type="match status" value="1"/>
</dbReference>